<dbReference type="Proteomes" id="UP001165583">
    <property type="component" value="Unassembled WGS sequence"/>
</dbReference>
<protein>
    <recommendedName>
        <fullName evidence="7">Cytochrome b561 bacterial/Ni-hydrogenase domain-containing protein</fullName>
    </recommendedName>
</protein>
<dbReference type="InterPro" id="IPR011577">
    <property type="entry name" value="Cyt_b561_bac/Ni-Hgenase"/>
</dbReference>
<proteinExistence type="predicted"/>
<accession>A0ABT2IAL0</accession>
<evidence type="ECO:0000256" key="1">
    <source>
        <dbReference type="ARBA" id="ARBA00004651"/>
    </source>
</evidence>
<evidence type="ECO:0000256" key="6">
    <source>
        <dbReference type="SAM" id="Phobius"/>
    </source>
</evidence>
<reference evidence="8" key="1">
    <citation type="submission" date="2022-09" db="EMBL/GenBank/DDBJ databases">
        <title>Novosphingobium sp. Nov., a polycyclic aromatic hydrocarbon-degrading bacterium isolated form mangrove sediments in HongKong.</title>
        <authorList>
            <person name="Hu Z."/>
        </authorList>
    </citation>
    <scope>NUCLEOTIDE SEQUENCE</scope>
    <source>
        <strain evidence="8">HK4-1</strain>
    </source>
</reference>
<evidence type="ECO:0000313" key="8">
    <source>
        <dbReference type="EMBL" id="MCT2401867.1"/>
    </source>
</evidence>
<gene>
    <name evidence="8" type="ORF">NZK81_20145</name>
</gene>
<comment type="subcellular location">
    <subcellularLocation>
        <location evidence="1">Cell membrane</location>
        <topology evidence="1">Multi-pass membrane protein</topology>
    </subcellularLocation>
</comment>
<evidence type="ECO:0000256" key="4">
    <source>
        <dbReference type="ARBA" id="ARBA00022989"/>
    </source>
</evidence>
<evidence type="ECO:0000259" key="7">
    <source>
        <dbReference type="Pfam" id="PF01292"/>
    </source>
</evidence>
<sequence>MKAFRTYHLFFVLAVIIAYFTAEGLDLAHAWAGYLVAAFLALRGLLGLMRARGFAWTRLVPFGPSAVTHALTLALFLCIAGVTATGIVMDKGASLSTPPTLQIRNEHGDQKAEHGRYFGETERHERESAMNEIHEVLGNILLPLAIVHVLYLLLFRFDMARFMLFAPRKAAG</sequence>
<dbReference type="Pfam" id="PF01292">
    <property type="entry name" value="Ni_hydr_CYTB"/>
    <property type="match status" value="1"/>
</dbReference>
<feature type="domain" description="Cytochrome b561 bacterial/Ni-hydrogenase" evidence="7">
    <location>
        <begin position="4"/>
        <end position="156"/>
    </location>
</feature>
<organism evidence="8 9">
    <name type="scientific">Novosphingobium mangrovi</name>
    <name type="common">ex Huang et al. 2023</name>
    <dbReference type="NCBI Taxonomy" id="2976432"/>
    <lineage>
        <taxon>Bacteria</taxon>
        <taxon>Pseudomonadati</taxon>
        <taxon>Pseudomonadota</taxon>
        <taxon>Alphaproteobacteria</taxon>
        <taxon>Sphingomonadales</taxon>
        <taxon>Sphingomonadaceae</taxon>
        <taxon>Novosphingobium</taxon>
    </lineage>
</organism>
<keyword evidence="3 6" id="KW-0812">Transmembrane</keyword>
<dbReference type="RefSeq" id="WP_260047842.1">
    <property type="nucleotide sequence ID" value="NZ_JANZXA010000022.1"/>
</dbReference>
<feature type="transmembrane region" description="Helical" evidence="6">
    <location>
        <begin position="136"/>
        <end position="155"/>
    </location>
</feature>
<feature type="transmembrane region" description="Helical" evidence="6">
    <location>
        <begin position="31"/>
        <end position="49"/>
    </location>
</feature>
<evidence type="ECO:0000256" key="2">
    <source>
        <dbReference type="ARBA" id="ARBA00022475"/>
    </source>
</evidence>
<evidence type="ECO:0000256" key="5">
    <source>
        <dbReference type="ARBA" id="ARBA00023136"/>
    </source>
</evidence>
<name>A0ABT2IAL0_9SPHN</name>
<feature type="transmembrane region" description="Helical" evidence="6">
    <location>
        <begin position="70"/>
        <end position="89"/>
    </location>
</feature>
<keyword evidence="9" id="KW-1185">Reference proteome</keyword>
<feature type="transmembrane region" description="Helical" evidence="6">
    <location>
        <begin position="7"/>
        <end position="25"/>
    </location>
</feature>
<dbReference type="SUPFAM" id="SSF81342">
    <property type="entry name" value="Transmembrane di-heme cytochromes"/>
    <property type="match status" value="1"/>
</dbReference>
<dbReference type="EMBL" id="JANZXA010000022">
    <property type="protein sequence ID" value="MCT2401867.1"/>
    <property type="molecule type" value="Genomic_DNA"/>
</dbReference>
<keyword evidence="5 6" id="KW-0472">Membrane</keyword>
<keyword evidence="4 6" id="KW-1133">Transmembrane helix</keyword>
<dbReference type="InterPro" id="IPR016174">
    <property type="entry name" value="Di-haem_cyt_TM"/>
</dbReference>
<comment type="caution">
    <text evidence="8">The sequence shown here is derived from an EMBL/GenBank/DDBJ whole genome shotgun (WGS) entry which is preliminary data.</text>
</comment>
<keyword evidence="2" id="KW-1003">Cell membrane</keyword>
<evidence type="ECO:0000256" key="3">
    <source>
        <dbReference type="ARBA" id="ARBA00022692"/>
    </source>
</evidence>
<evidence type="ECO:0000313" key="9">
    <source>
        <dbReference type="Proteomes" id="UP001165583"/>
    </source>
</evidence>